<comment type="caution">
    <text evidence="1">The sequence shown here is derived from an EMBL/GenBank/DDBJ whole genome shotgun (WGS) entry which is preliminary data.</text>
</comment>
<keyword evidence="2" id="KW-1185">Reference proteome</keyword>
<accession>A0AC60QZQ6</accession>
<reference evidence="1 2" key="1">
    <citation type="journal article" date="2020" name="Cell">
        <title>Large-Scale Comparative Analyses of Tick Genomes Elucidate Their Genetic Diversity and Vector Capacities.</title>
        <authorList>
            <consortium name="Tick Genome and Microbiome Consortium (TIGMIC)"/>
            <person name="Jia N."/>
            <person name="Wang J."/>
            <person name="Shi W."/>
            <person name="Du L."/>
            <person name="Sun Y."/>
            <person name="Zhan W."/>
            <person name="Jiang J.F."/>
            <person name="Wang Q."/>
            <person name="Zhang B."/>
            <person name="Ji P."/>
            <person name="Bell-Sakyi L."/>
            <person name="Cui X.M."/>
            <person name="Yuan T.T."/>
            <person name="Jiang B.G."/>
            <person name="Yang W.F."/>
            <person name="Lam T.T."/>
            <person name="Chang Q.C."/>
            <person name="Ding S.J."/>
            <person name="Wang X.J."/>
            <person name="Zhu J.G."/>
            <person name="Ruan X.D."/>
            <person name="Zhao L."/>
            <person name="Wei J.T."/>
            <person name="Ye R.Z."/>
            <person name="Que T.C."/>
            <person name="Du C.H."/>
            <person name="Zhou Y.H."/>
            <person name="Cheng J.X."/>
            <person name="Dai P.F."/>
            <person name="Guo W.B."/>
            <person name="Han X.H."/>
            <person name="Huang E.J."/>
            <person name="Li L.F."/>
            <person name="Wei W."/>
            <person name="Gao Y.C."/>
            <person name="Liu J.Z."/>
            <person name="Shao H.Z."/>
            <person name="Wang X."/>
            <person name="Wang C.C."/>
            <person name="Yang T.C."/>
            <person name="Huo Q.B."/>
            <person name="Li W."/>
            <person name="Chen H.Y."/>
            <person name="Chen S.E."/>
            <person name="Zhou L.G."/>
            <person name="Ni X.B."/>
            <person name="Tian J.H."/>
            <person name="Sheng Y."/>
            <person name="Liu T."/>
            <person name="Pan Y.S."/>
            <person name="Xia L.Y."/>
            <person name="Li J."/>
            <person name="Zhao F."/>
            <person name="Cao W.C."/>
        </authorList>
    </citation>
    <scope>NUCLEOTIDE SEQUENCE [LARGE SCALE GENOMIC DNA]</scope>
    <source>
        <strain evidence="1">Iper-2018</strain>
    </source>
</reference>
<evidence type="ECO:0000313" key="2">
    <source>
        <dbReference type="Proteomes" id="UP000805193"/>
    </source>
</evidence>
<gene>
    <name evidence="1" type="ORF">HPB47_013324</name>
</gene>
<dbReference type="Proteomes" id="UP000805193">
    <property type="component" value="Unassembled WGS sequence"/>
</dbReference>
<sequence length="484" mass="52952">MEHTFSVLAAIIKRNPAFLEALNQLVAQFMPPPQVDSSPPEQAWQQDPWQQRKSRRRSAGSRETEQSTSHGTQSPAASRSVEEPHHQEWPLPGATPRKRRRSPLAARDAEESTPISTTPQTVVLRSIGKKEVSAFTGQEIREAVKQAGIDNMEGYTVHQNEKANAIAITTRDPLMVEKLLQVREIRKGEETLPLQPYKALAGNQCRGVIYLPGEGNTVTPESLPEDIDCRSHKVAAARPIGAKGNTILVTFEGRVLPKKVRYMCEVLDVHEYRPRPLVCFRCHGIGHKMDVCPRGSARCGTCGSEHDGMEGCAQAPKCVNCGGAHLATSNERPKRAIPPRRNDNRKTSGPEQGPGGSFFSSTKCPSAAHRSVGQTLSPSVGYYMDHFSEAVDEPLLENIKQAVDPENSPLYDDGLPAQEDLAVVQPHPALFEQVEDEEGAVGRRALMPVKVRAVESSSAGDQLAKQRQLASKKCATTCANSFKA</sequence>
<evidence type="ECO:0000313" key="1">
    <source>
        <dbReference type="EMBL" id="KAG0444841.1"/>
    </source>
</evidence>
<protein>
    <submittedName>
        <fullName evidence="1">Uncharacterized protein</fullName>
    </submittedName>
</protein>
<organism evidence="1 2">
    <name type="scientific">Ixodes persulcatus</name>
    <name type="common">Taiga tick</name>
    <dbReference type="NCBI Taxonomy" id="34615"/>
    <lineage>
        <taxon>Eukaryota</taxon>
        <taxon>Metazoa</taxon>
        <taxon>Ecdysozoa</taxon>
        <taxon>Arthropoda</taxon>
        <taxon>Chelicerata</taxon>
        <taxon>Arachnida</taxon>
        <taxon>Acari</taxon>
        <taxon>Parasitiformes</taxon>
        <taxon>Ixodida</taxon>
        <taxon>Ixodoidea</taxon>
        <taxon>Ixodidae</taxon>
        <taxon>Ixodinae</taxon>
        <taxon>Ixodes</taxon>
    </lineage>
</organism>
<dbReference type="EMBL" id="JABSTQ010001378">
    <property type="protein sequence ID" value="KAG0444841.1"/>
    <property type="molecule type" value="Genomic_DNA"/>
</dbReference>
<proteinExistence type="predicted"/>
<name>A0AC60QZQ6_IXOPE</name>